<dbReference type="InterPro" id="IPR000504">
    <property type="entry name" value="RRM_dom"/>
</dbReference>
<dbReference type="SUPFAM" id="SSF54928">
    <property type="entry name" value="RNA-binding domain, RBD"/>
    <property type="match status" value="1"/>
</dbReference>
<name>A0A1A6HXQ5_NEOLE</name>
<evidence type="ECO:0000259" key="2">
    <source>
        <dbReference type="PROSITE" id="PS50102"/>
    </source>
</evidence>
<dbReference type="OrthoDB" id="296632at2759"/>
<feature type="domain" description="RRM" evidence="2">
    <location>
        <begin position="19"/>
        <end position="81"/>
    </location>
</feature>
<organism evidence="3 4">
    <name type="scientific">Neotoma lepida</name>
    <name type="common">Desert woodrat</name>
    <dbReference type="NCBI Taxonomy" id="56216"/>
    <lineage>
        <taxon>Eukaryota</taxon>
        <taxon>Metazoa</taxon>
        <taxon>Chordata</taxon>
        <taxon>Craniata</taxon>
        <taxon>Vertebrata</taxon>
        <taxon>Euteleostomi</taxon>
        <taxon>Mammalia</taxon>
        <taxon>Eutheria</taxon>
        <taxon>Euarchontoglires</taxon>
        <taxon>Glires</taxon>
        <taxon>Rodentia</taxon>
        <taxon>Myomorpha</taxon>
        <taxon>Muroidea</taxon>
        <taxon>Cricetidae</taxon>
        <taxon>Neotominae</taxon>
        <taxon>Neotoma</taxon>
    </lineage>
</organism>
<protein>
    <recommendedName>
        <fullName evidence="2">RRM domain-containing protein</fullName>
    </recommendedName>
</protein>
<accession>A0A1A6HXQ5</accession>
<dbReference type="GO" id="GO:0003723">
    <property type="term" value="F:RNA binding"/>
    <property type="evidence" value="ECO:0007669"/>
    <property type="project" value="UniProtKB-UniRule"/>
</dbReference>
<sequence length="81" mass="8736">MPSGDSQPSLDQIMAAAFVTLHLSNLPPSVSEDDLKSLFSSNGGVVKGFRFFQKDCKMALTQMGSGEEAVQALIELHNHDL</sequence>
<evidence type="ECO:0000313" key="3">
    <source>
        <dbReference type="EMBL" id="OBS83031.1"/>
    </source>
</evidence>
<keyword evidence="4" id="KW-1185">Reference proteome</keyword>
<evidence type="ECO:0000313" key="4">
    <source>
        <dbReference type="Proteomes" id="UP000092124"/>
    </source>
</evidence>
<dbReference type="PROSITE" id="PS50102">
    <property type="entry name" value="RRM"/>
    <property type="match status" value="1"/>
</dbReference>
<keyword evidence="1" id="KW-0694">RNA-binding</keyword>
<dbReference type="Proteomes" id="UP000092124">
    <property type="component" value="Unassembled WGS sequence"/>
</dbReference>
<dbReference type="InterPro" id="IPR012677">
    <property type="entry name" value="Nucleotide-bd_a/b_plait_sf"/>
</dbReference>
<dbReference type="STRING" id="56216.A0A1A6HXQ5"/>
<gene>
    <name evidence="3" type="ORF">A6R68_22980</name>
</gene>
<proteinExistence type="predicted"/>
<dbReference type="EMBL" id="LZPO01007966">
    <property type="protein sequence ID" value="OBS83031.1"/>
    <property type="molecule type" value="Genomic_DNA"/>
</dbReference>
<dbReference type="Gene3D" id="3.30.70.330">
    <property type="match status" value="1"/>
</dbReference>
<evidence type="ECO:0000256" key="1">
    <source>
        <dbReference type="PROSITE-ProRule" id="PRU00176"/>
    </source>
</evidence>
<dbReference type="AlphaFoldDB" id="A0A1A6HXQ5"/>
<comment type="caution">
    <text evidence="3">The sequence shown here is derived from an EMBL/GenBank/DDBJ whole genome shotgun (WGS) entry which is preliminary data.</text>
</comment>
<reference evidence="3 4" key="1">
    <citation type="submission" date="2016-06" db="EMBL/GenBank/DDBJ databases">
        <title>The Draft Genome Sequence and Annotation of the Desert Woodrat Neotoma lepida.</title>
        <authorList>
            <person name="Campbell M."/>
            <person name="Oakeson K.F."/>
            <person name="Yandell M."/>
            <person name="Halpert J.R."/>
            <person name="Dearing D."/>
        </authorList>
    </citation>
    <scope>NUCLEOTIDE SEQUENCE [LARGE SCALE GENOMIC DNA]</scope>
    <source>
        <strain evidence="3">417</strain>
        <tissue evidence="3">Liver</tissue>
    </source>
</reference>
<dbReference type="Pfam" id="PF00076">
    <property type="entry name" value="RRM_1"/>
    <property type="match status" value="1"/>
</dbReference>
<feature type="non-terminal residue" evidence="3">
    <location>
        <position position="81"/>
    </location>
</feature>
<dbReference type="InterPro" id="IPR035979">
    <property type="entry name" value="RBD_domain_sf"/>
</dbReference>